<evidence type="ECO:0000256" key="4">
    <source>
        <dbReference type="ARBA" id="ARBA00023054"/>
    </source>
</evidence>
<keyword evidence="4 6" id="KW-0175">Coiled coil</keyword>
<feature type="coiled-coil region" evidence="6">
    <location>
        <begin position="58"/>
        <end position="92"/>
    </location>
</feature>
<keyword evidence="3" id="KW-0221">Differentiation</keyword>
<protein>
    <submittedName>
        <fullName evidence="8">Protein FLX-like</fullName>
    </submittedName>
</protein>
<feature type="region of interest" description="Disordered" evidence="7">
    <location>
        <begin position="1"/>
        <end position="30"/>
    </location>
</feature>
<evidence type="ECO:0000256" key="1">
    <source>
        <dbReference type="ARBA" id="ARBA00005405"/>
    </source>
</evidence>
<dbReference type="GO" id="GO:0030154">
    <property type="term" value="P:cell differentiation"/>
    <property type="evidence" value="ECO:0007669"/>
    <property type="project" value="UniProtKB-KW"/>
</dbReference>
<evidence type="ECO:0000256" key="3">
    <source>
        <dbReference type="ARBA" id="ARBA00022782"/>
    </source>
</evidence>
<dbReference type="OrthoDB" id="2018286at2759"/>
<accession>A0A2P5BH50</accession>
<comment type="caution">
    <text evidence="8">The sequence shown here is derived from an EMBL/GenBank/DDBJ whole genome shotgun (WGS) entry which is preliminary data.</text>
</comment>
<evidence type="ECO:0000313" key="9">
    <source>
        <dbReference type="Proteomes" id="UP000237105"/>
    </source>
</evidence>
<keyword evidence="5" id="KW-0287">Flowering</keyword>
<feature type="region of interest" description="Disordered" evidence="7">
    <location>
        <begin position="261"/>
        <end position="281"/>
    </location>
</feature>
<evidence type="ECO:0000256" key="5">
    <source>
        <dbReference type="ARBA" id="ARBA00023089"/>
    </source>
</evidence>
<dbReference type="Proteomes" id="UP000237105">
    <property type="component" value="Unassembled WGS sequence"/>
</dbReference>
<dbReference type="PANTHER" id="PTHR33405">
    <property type="entry name" value="PROTEIN FLX-LIKE 2"/>
    <property type="match status" value="1"/>
</dbReference>
<dbReference type="AlphaFoldDB" id="A0A2P5BH50"/>
<evidence type="ECO:0000313" key="8">
    <source>
        <dbReference type="EMBL" id="PON48129.1"/>
    </source>
</evidence>
<dbReference type="GO" id="GO:0009908">
    <property type="term" value="P:flower development"/>
    <property type="evidence" value="ECO:0007669"/>
    <property type="project" value="UniProtKB-KW"/>
</dbReference>
<gene>
    <name evidence="8" type="ORF">PanWU01x14_239170</name>
</gene>
<keyword evidence="2" id="KW-0217">Developmental protein</keyword>
<dbReference type="EMBL" id="JXTB01000281">
    <property type="protein sequence ID" value="PON48129.1"/>
    <property type="molecule type" value="Genomic_DNA"/>
</dbReference>
<proteinExistence type="inferred from homology"/>
<name>A0A2P5BH50_PARAD</name>
<keyword evidence="9" id="KW-1185">Reference proteome</keyword>
<comment type="similarity">
    <text evidence="1">Belongs to the FLX family.</text>
</comment>
<dbReference type="STRING" id="3476.A0A2P5BH50"/>
<evidence type="ECO:0000256" key="6">
    <source>
        <dbReference type="SAM" id="Coils"/>
    </source>
</evidence>
<dbReference type="InterPro" id="IPR040353">
    <property type="entry name" value="FLX/FLX-like"/>
</dbReference>
<feature type="coiled-coil region" evidence="6">
    <location>
        <begin position="187"/>
        <end position="221"/>
    </location>
</feature>
<reference evidence="9" key="1">
    <citation type="submission" date="2016-06" db="EMBL/GenBank/DDBJ databases">
        <title>Parallel loss of symbiosis genes in relatives of nitrogen-fixing non-legume Parasponia.</title>
        <authorList>
            <person name="Van Velzen R."/>
            <person name="Holmer R."/>
            <person name="Bu F."/>
            <person name="Rutten L."/>
            <person name="Van Zeijl A."/>
            <person name="Liu W."/>
            <person name="Santuari L."/>
            <person name="Cao Q."/>
            <person name="Sharma T."/>
            <person name="Shen D."/>
            <person name="Roswanjaya Y."/>
            <person name="Wardhani T."/>
            <person name="Kalhor M.S."/>
            <person name="Jansen J."/>
            <person name="Van den Hoogen J."/>
            <person name="Gungor B."/>
            <person name="Hartog M."/>
            <person name="Hontelez J."/>
            <person name="Verver J."/>
            <person name="Yang W.-C."/>
            <person name="Schijlen E."/>
            <person name="Repin R."/>
            <person name="Schilthuizen M."/>
            <person name="Schranz E."/>
            <person name="Heidstra R."/>
            <person name="Miyata K."/>
            <person name="Fedorova E."/>
            <person name="Kohlen W."/>
            <person name="Bisseling T."/>
            <person name="Smit S."/>
            <person name="Geurts R."/>
        </authorList>
    </citation>
    <scope>NUCLEOTIDE SEQUENCE [LARGE SCALE GENOMIC DNA]</scope>
    <source>
        <strain evidence="9">cv. WU1-14</strain>
    </source>
</reference>
<organism evidence="8 9">
    <name type="scientific">Parasponia andersonii</name>
    <name type="common">Sponia andersonii</name>
    <dbReference type="NCBI Taxonomy" id="3476"/>
    <lineage>
        <taxon>Eukaryota</taxon>
        <taxon>Viridiplantae</taxon>
        <taxon>Streptophyta</taxon>
        <taxon>Embryophyta</taxon>
        <taxon>Tracheophyta</taxon>
        <taxon>Spermatophyta</taxon>
        <taxon>Magnoliopsida</taxon>
        <taxon>eudicotyledons</taxon>
        <taxon>Gunneridae</taxon>
        <taxon>Pentapetalae</taxon>
        <taxon>rosids</taxon>
        <taxon>fabids</taxon>
        <taxon>Rosales</taxon>
        <taxon>Cannabaceae</taxon>
        <taxon>Parasponia</taxon>
    </lineage>
</organism>
<feature type="coiled-coil region" evidence="6">
    <location>
        <begin position="117"/>
        <end position="155"/>
    </location>
</feature>
<dbReference type="PANTHER" id="PTHR33405:SF20">
    <property type="entry name" value="PROTEIN FLX-LIKE 3"/>
    <property type="match status" value="1"/>
</dbReference>
<evidence type="ECO:0000256" key="2">
    <source>
        <dbReference type="ARBA" id="ARBA00022473"/>
    </source>
</evidence>
<sequence>MASRNRVSREAVNNRRGYPLEGPYARGPPLSRPMPHPALLEEELELQHAEIRRLVGDNRRLVEDRIALQRELGGAKEELHRMNLAIAEIRAEEDIRSRDLYEKGMKLEADLRVAEPLKNEAIQLRVEVQKLKDLKQELSSQVQTLKQEVGRLQVDNQQIPHLKVEIDGLHQEVMRARAAVDYEKKANIELVEQRQAMEKNLVSMAREVEKLRAELTNVDSRAWGAGGSYGLKFSSPPEGSFPAGPYGDGYGLHLGVSEKGPMYGPGSASWGGLEKPRMNRR</sequence>
<evidence type="ECO:0000256" key="7">
    <source>
        <dbReference type="SAM" id="MobiDB-lite"/>
    </source>
</evidence>